<evidence type="ECO:0000313" key="1">
    <source>
        <dbReference type="EMBL" id="KKN43412.1"/>
    </source>
</evidence>
<reference evidence="1" key="1">
    <citation type="journal article" date="2015" name="Nature">
        <title>Complex archaea that bridge the gap between prokaryotes and eukaryotes.</title>
        <authorList>
            <person name="Spang A."/>
            <person name="Saw J.H."/>
            <person name="Jorgensen S.L."/>
            <person name="Zaremba-Niedzwiedzka K."/>
            <person name="Martijn J."/>
            <person name="Lind A.E."/>
            <person name="van Eijk R."/>
            <person name="Schleper C."/>
            <person name="Guy L."/>
            <person name="Ettema T.J."/>
        </authorList>
    </citation>
    <scope>NUCLEOTIDE SEQUENCE</scope>
</reference>
<dbReference type="PANTHER" id="PTHR37833:SF1">
    <property type="entry name" value="SIGNAL PEPTIDE PROTEIN"/>
    <property type="match status" value="1"/>
</dbReference>
<dbReference type="Gene3D" id="2.60.40.10">
    <property type="entry name" value="Immunoglobulins"/>
    <property type="match status" value="2"/>
</dbReference>
<dbReference type="AlphaFoldDB" id="A0A0F9R2K7"/>
<sequence>MSRLLSEKSRISLVLILACLLLSAGPIFAGKGPKLKFREESKDFGKVKQGEVLTHVFVFKNEGDETLVIKRVKTSCGCTAALLSKKEIAPGAEGEIKLTYNTKGFQGKNTKYIDVESNDPAQPRMRLTVSAEIEVPPRPRIFLDRYAIDLGLVLENEEIQARTKIKNRGELELRVTCTHKRASFFSGGEKITFPLKIAAGKETEVEIRIPPSKRKGVMREYVVMKSNDPMKPNVSLYVSGYIATKQQLKELFAKYKNILD</sequence>
<comment type="caution">
    <text evidence="1">The sequence shown here is derived from an EMBL/GenBank/DDBJ whole genome shotgun (WGS) entry which is preliminary data.</text>
</comment>
<gene>
    <name evidence="1" type="ORF">LCGC14_0703470</name>
</gene>
<dbReference type="PANTHER" id="PTHR37833">
    <property type="entry name" value="LIPOPROTEIN-RELATED"/>
    <property type="match status" value="1"/>
</dbReference>
<organism evidence="1">
    <name type="scientific">marine sediment metagenome</name>
    <dbReference type="NCBI Taxonomy" id="412755"/>
    <lineage>
        <taxon>unclassified sequences</taxon>
        <taxon>metagenomes</taxon>
        <taxon>ecological metagenomes</taxon>
    </lineage>
</organism>
<name>A0A0F9R2K7_9ZZZZ</name>
<proteinExistence type="predicted"/>
<dbReference type="InterPro" id="IPR013783">
    <property type="entry name" value="Ig-like_fold"/>
</dbReference>
<dbReference type="InterPro" id="IPR011467">
    <property type="entry name" value="DUF1573"/>
</dbReference>
<protein>
    <recommendedName>
        <fullName evidence="2">Abnormal spindle-like microcephaly-associated protein ASH domain-containing protein</fullName>
    </recommendedName>
</protein>
<evidence type="ECO:0008006" key="2">
    <source>
        <dbReference type="Google" id="ProtNLM"/>
    </source>
</evidence>
<dbReference type="EMBL" id="LAZR01001513">
    <property type="protein sequence ID" value="KKN43412.1"/>
    <property type="molecule type" value="Genomic_DNA"/>
</dbReference>
<dbReference type="Pfam" id="PF07610">
    <property type="entry name" value="DUF1573"/>
    <property type="match status" value="1"/>
</dbReference>
<accession>A0A0F9R2K7</accession>